<dbReference type="AlphaFoldDB" id="A0A926Q3Z0"/>
<reference evidence="2 3" key="1">
    <citation type="submission" date="2020-09" db="EMBL/GenBank/DDBJ databases">
        <title>Sinomicrobium weinanense sp. nov., a halophilic bacteria isolated from saline-alkali soil.</title>
        <authorList>
            <person name="Wu P."/>
            <person name="Ren H."/>
            <person name="Mei Y."/>
            <person name="Liang Y."/>
            <person name="Chen Z."/>
        </authorList>
    </citation>
    <scope>NUCLEOTIDE SEQUENCE [LARGE SCALE GENOMIC DNA]</scope>
    <source>
        <strain evidence="2 3">FJxs</strain>
    </source>
</reference>
<gene>
    <name evidence="2" type="ORF">IBL28_19010</name>
</gene>
<keyword evidence="1" id="KW-0472">Membrane</keyword>
<keyword evidence="1" id="KW-1133">Transmembrane helix</keyword>
<dbReference type="Proteomes" id="UP000653730">
    <property type="component" value="Unassembled WGS sequence"/>
</dbReference>
<feature type="transmembrane region" description="Helical" evidence="1">
    <location>
        <begin position="139"/>
        <end position="157"/>
    </location>
</feature>
<keyword evidence="3" id="KW-1185">Reference proteome</keyword>
<feature type="transmembrane region" description="Helical" evidence="1">
    <location>
        <begin position="88"/>
        <end position="105"/>
    </location>
</feature>
<evidence type="ECO:0000313" key="3">
    <source>
        <dbReference type="Proteomes" id="UP000653730"/>
    </source>
</evidence>
<protein>
    <recommendedName>
        <fullName evidence="4">DUF2214 family protein</fullName>
    </recommendedName>
</protein>
<feature type="transmembrane region" description="Helical" evidence="1">
    <location>
        <begin position="58"/>
        <end position="82"/>
    </location>
</feature>
<sequence>MTTMTLYHMALVIHITGLTTMAGITLGNYVMTRQFWKQYAIDKHRGIAIHQTISRLEILIRIGIGLLILSGISMMALTQGVFGEHTWFRTKMGLLLIIIFNDLIVGRRQRSRLKKLLSEGASDQNEQQKLLKIKANINILYMAQITLFLIIFVLSVFKFN</sequence>
<dbReference type="RefSeq" id="WP_187967194.1">
    <property type="nucleotide sequence ID" value="NZ_JACVDC010000087.1"/>
</dbReference>
<comment type="caution">
    <text evidence="2">The sequence shown here is derived from an EMBL/GenBank/DDBJ whole genome shotgun (WGS) entry which is preliminary data.</text>
</comment>
<feature type="transmembrane region" description="Helical" evidence="1">
    <location>
        <begin position="6"/>
        <end position="30"/>
    </location>
</feature>
<name>A0A926Q3Z0_9FLAO</name>
<proteinExistence type="predicted"/>
<dbReference type="EMBL" id="JACVDC010000087">
    <property type="protein sequence ID" value="MBC9798068.1"/>
    <property type="molecule type" value="Genomic_DNA"/>
</dbReference>
<evidence type="ECO:0008006" key="4">
    <source>
        <dbReference type="Google" id="ProtNLM"/>
    </source>
</evidence>
<evidence type="ECO:0000256" key="1">
    <source>
        <dbReference type="SAM" id="Phobius"/>
    </source>
</evidence>
<keyword evidence="1" id="KW-0812">Transmembrane</keyword>
<evidence type="ECO:0000313" key="2">
    <source>
        <dbReference type="EMBL" id="MBC9798068.1"/>
    </source>
</evidence>
<organism evidence="2 3">
    <name type="scientific">Sinomicrobium weinanense</name>
    <dbReference type="NCBI Taxonomy" id="2842200"/>
    <lineage>
        <taxon>Bacteria</taxon>
        <taxon>Pseudomonadati</taxon>
        <taxon>Bacteroidota</taxon>
        <taxon>Flavobacteriia</taxon>
        <taxon>Flavobacteriales</taxon>
        <taxon>Flavobacteriaceae</taxon>
        <taxon>Sinomicrobium</taxon>
    </lineage>
</organism>
<accession>A0A926Q3Z0</accession>